<dbReference type="InterPro" id="IPR051257">
    <property type="entry name" value="Diverse_CBS-Domain"/>
</dbReference>
<keyword evidence="1 2" id="KW-0129">CBS domain</keyword>
<dbReference type="RefSeq" id="WP_075973846.1">
    <property type="nucleotide sequence ID" value="NZ_MKQR01000007.1"/>
</dbReference>
<evidence type="ECO:0000259" key="3">
    <source>
        <dbReference type="PROSITE" id="PS51371"/>
    </source>
</evidence>
<dbReference type="Gene3D" id="3.10.580.10">
    <property type="entry name" value="CBS-domain"/>
    <property type="match status" value="1"/>
</dbReference>
<organism evidence="4 5">
    <name type="scientific">Actinokineospora bangkokensis</name>
    <dbReference type="NCBI Taxonomy" id="1193682"/>
    <lineage>
        <taxon>Bacteria</taxon>
        <taxon>Bacillati</taxon>
        <taxon>Actinomycetota</taxon>
        <taxon>Actinomycetes</taxon>
        <taxon>Pseudonocardiales</taxon>
        <taxon>Pseudonocardiaceae</taxon>
        <taxon>Actinokineospora</taxon>
    </lineage>
</organism>
<comment type="caution">
    <text evidence="4">The sequence shown here is derived from an EMBL/GenBank/DDBJ whole genome shotgun (WGS) entry which is preliminary data.</text>
</comment>
<dbReference type="Pfam" id="PF00571">
    <property type="entry name" value="CBS"/>
    <property type="match status" value="2"/>
</dbReference>
<dbReference type="AlphaFoldDB" id="A0A1Q9LQZ8"/>
<dbReference type="Proteomes" id="UP000186040">
    <property type="component" value="Unassembled WGS sequence"/>
</dbReference>
<keyword evidence="5" id="KW-1185">Reference proteome</keyword>
<dbReference type="OrthoDB" id="9799454at2"/>
<accession>A0A1Q9LQZ8</accession>
<evidence type="ECO:0000256" key="1">
    <source>
        <dbReference type="ARBA" id="ARBA00023122"/>
    </source>
</evidence>
<dbReference type="SUPFAM" id="SSF54631">
    <property type="entry name" value="CBS-domain pair"/>
    <property type="match status" value="1"/>
</dbReference>
<reference evidence="4 5" key="1">
    <citation type="submission" date="2016-10" db="EMBL/GenBank/DDBJ databases">
        <title>The Draft Genome Sequence of Actinokineospora bangkokensis 44EHWT reveals the biosynthetic pathway of antifungal compounds Thailandins with unusual extender unit butylmalonyl-CoA.</title>
        <authorList>
            <person name="Greule A."/>
            <person name="Intra B."/>
            <person name="Flemming S."/>
            <person name="Rommel M.G."/>
            <person name="Panbangred W."/>
            <person name="Bechthold A."/>
        </authorList>
    </citation>
    <scope>NUCLEOTIDE SEQUENCE [LARGE SCALE GENOMIC DNA]</scope>
    <source>
        <strain evidence="4 5">44EHW</strain>
    </source>
</reference>
<feature type="domain" description="CBS" evidence="3">
    <location>
        <begin position="83"/>
        <end position="138"/>
    </location>
</feature>
<protein>
    <recommendedName>
        <fullName evidence="3">CBS domain-containing protein</fullName>
    </recommendedName>
</protein>
<dbReference type="SMART" id="SM00116">
    <property type="entry name" value="CBS"/>
    <property type="match status" value="2"/>
</dbReference>
<evidence type="ECO:0000313" key="4">
    <source>
        <dbReference type="EMBL" id="OLR94466.1"/>
    </source>
</evidence>
<feature type="domain" description="CBS" evidence="3">
    <location>
        <begin position="7"/>
        <end position="69"/>
    </location>
</feature>
<dbReference type="PROSITE" id="PS51371">
    <property type="entry name" value="CBS"/>
    <property type="match status" value="2"/>
</dbReference>
<dbReference type="EMBL" id="MKQR01000007">
    <property type="protein sequence ID" value="OLR94466.1"/>
    <property type="molecule type" value="Genomic_DNA"/>
</dbReference>
<dbReference type="PANTHER" id="PTHR43080">
    <property type="entry name" value="CBS DOMAIN-CONTAINING PROTEIN CBSX3, MITOCHONDRIAL"/>
    <property type="match status" value="1"/>
</dbReference>
<gene>
    <name evidence="4" type="ORF">BJP25_11995</name>
</gene>
<dbReference type="InterPro" id="IPR000644">
    <property type="entry name" value="CBS_dom"/>
</dbReference>
<evidence type="ECO:0000313" key="5">
    <source>
        <dbReference type="Proteomes" id="UP000186040"/>
    </source>
</evidence>
<dbReference type="PANTHER" id="PTHR43080:SF29">
    <property type="entry name" value="OS02G0818000 PROTEIN"/>
    <property type="match status" value="1"/>
</dbReference>
<sequence length="223" mass="23357">MRADQIMSAPVVTARAGDPVGRVAALLADHGFTALPVVEEDDRLIGLVTEADLLAGRFPADARRPATDEERPARPPRTVEDVMTTPAVAVGAGTDVAVLARLMLADRRRCLPVVSGSRLVGVVTRRDLVRLLTRPDPEVAADVRRRLRGYGGPHRWRVAVDAGSVTITDQFAACQGAAVDRHVARVLAESVPGVVRADVMAADAGSSAGPEVGAPGDAVRTLG</sequence>
<dbReference type="STRING" id="1193682.BJP25_11995"/>
<name>A0A1Q9LQZ8_9PSEU</name>
<evidence type="ECO:0000256" key="2">
    <source>
        <dbReference type="PROSITE-ProRule" id="PRU00703"/>
    </source>
</evidence>
<dbReference type="InterPro" id="IPR046342">
    <property type="entry name" value="CBS_dom_sf"/>
</dbReference>
<proteinExistence type="predicted"/>